<protein>
    <submittedName>
        <fullName evidence="2">Porin family protein</fullName>
    </submittedName>
</protein>
<feature type="coiled-coil region" evidence="1">
    <location>
        <begin position="33"/>
        <end position="95"/>
    </location>
</feature>
<comment type="caution">
    <text evidence="2">The sequence shown here is derived from an EMBL/GenBank/DDBJ whole genome shotgun (WGS) entry which is preliminary data.</text>
</comment>
<dbReference type="InterPro" id="IPR011250">
    <property type="entry name" value="OMP/PagP_B-barrel"/>
</dbReference>
<dbReference type="AlphaFoldDB" id="A0A928TT37"/>
<reference evidence="2" key="1">
    <citation type="submission" date="2020-05" db="EMBL/GenBank/DDBJ databases">
        <title>High-Quality Genomes of Partial-Nitritation/Anammox System by Hierarchical Clustering Based Hybrid Assembly.</title>
        <authorList>
            <person name="Liu L."/>
            <person name="Wang Y."/>
            <person name="Che Y."/>
            <person name="Chen Y."/>
            <person name="Xia Y."/>
            <person name="Luo R."/>
            <person name="Cheng S.H."/>
            <person name="Zheng C."/>
            <person name="Zhang T."/>
        </authorList>
    </citation>
    <scope>NUCLEOTIDE SEQUENCE</scope>
    <source>
        <strain evidence="2">H1_PAT1</strain>
    </source>
</reference>
<name>A0A928TT37_UNCKA</name>
<dbReference type="EMBL" id="JABTTY010000002">
    <property type="protein sequence ID" value="MBE7525872.1"/>
    <property type="molecule type" value="Genomic_DNA"/>
</dbReference>
<dbReference type="Gene3D" id="2.40.160.20">
    <property type="match status" value="1"/>
</dbReference>
<sequence>MKYFLQKEKLTGKIIAGSFLAAITLAAPHVLARDTAAERIRLLEQRLQAIQMELEKVKSESSQAVQKVNTIEQTNKQTVQKVETIQQNNAAMEQRLSPAIEHATQKNNMVFFRGGFTHAMQRRNGSSIQSNVAPVGVQDTADKDGWYAGAGLDWNLTNDVWGLMPKTSVLAELMFEYKNFGDHVQGNALANKPTLLVAGSTVNPRSVTVSQFTLTASPKIKFFEGSKLRPWIIPMGLALHVVSPTTESITYLVPGVQFGAGVDYNIWKNFYVGIDGRYQLTAGKSDGVKIDGMTAGGYVGIGF</sequence>
<dbReference type="SUPFAM" id="SSF56925">
    <property type="entry name" value="OMPA-like"/>
    <property type="match status" value="1"/>
</dbReference>
<dbReference type="Proteomes" id="UP000710385">
    <property type="component" value="Unassembled WGS sequence"/>
</dbReference>
<evidence type="ECO:0000256" key="1">
    <source>
        <dbReference type="SAM" id="Coils"/>
    </source>
</evidence>
<accession>A0A928TT37</accession>
<gene>
    <name evidence="2" type="ORF">HS096_06210</name>
</gene>
<evidence type="ECO:0000313" key="2">
    <source>
        <dbReference type="EMBL" id="MBE7525872.1"/>
    </source>
</evidence>
<proteinExistence type="predicted"/>
<evidence type="ECO:0000313" key="3">
    <source>
        <dbReference type="Proteomes" id="UP000710385"/>
    </source>
</evidence>
<keyword evidence="1" id="KW-0175">Coiled coil</keyword>
<organism evidence="2 3">
    <name type="scientific">candidate division WWE3 bacterium</name>
    <dbReference type="NCBI Taxonomy" id="2053526"/>
    <lineage>
        <taxon>Bacteria</taxon>
        <taxon>Katanobacteria</taxon>
    </lineage>
</organism>